<dbReference type="InterPro" id="IPR015421">
    <property type="entry name" value="PyrdxlP-dep_Trfase_major"/>
</dbReference>
<dbReference type="EC" id="3.7.1.3" evidence="4 5"/>
<comment type="cofactor">
    <cofactor evidence="4 6">
        <name>pyridoxal 5'-phosphate</name>
        <dbReference type="ChEBI" id="CHEBI:597326"/>
    </cofactor>
</comment>
<dbReference type="Pfam" id="PF22580">
    <property type="entry name" value="KYNU_C"/>
    <property type="match status" value="1"/>
</dbReference>
<dbReference type="GO" id="GO:0019441">
    <property type="term" value="P:L-tryptophan catabolic process to kynurenine"/>
    <property type="evidence" value="ECO:0007669"/>
    <property type="project" value="TreeGrafter"/>
</dbReference>
<dbReference type="RefSeq" id="WP_116649690.1">
    <property type="nucleotide sequence ID" value="NZ_QUZK01000014.1"/>
</dbReference>
<evidence type="ECO:0000313" key="7">
    <source>
        <dbReference type="EMBL" id="RFF32031.1"/>
    </source>
</evidence>
<keyword evidence="8" id="KW-1185">Reference proteome</keyword>
<comment type="catalytic activity">
    <reaction evidence="6">
        <text>3-hydroxy-L-kynurenine + H2O = 3-hydroxyanthranilate + L-alanine + H(+)</text>
        <dbReference type="Rhea" id="RHEA:25143"/>
        <dbReference type="ChEBI" id="CHEBI:15377"/>
        <dbReference type="ChEBI" id="CHEBI:15378"/>
        <dbReference type="ChEBI" id="CHEBI:36559"/>
        <dbReference type="ChEBI" id="CHEBI:57972"/>
        <dbReference type="ChEBI" id="CHEBI:58125"/>
        <dbReference type="EC" id="3.7.1.3"/>
    </reaction>
</comment>
<comment type="subunit">
    <text evidence="4 6">Homodimer.</text>
</comment>
<evidence type="ECO:0000256" key="2">
    <source>
        <dbReference type="ARBA" id="ARBA00022801"/>
    </source>
</evidence>
<dbReference type="GO" id="GO:0043420">
    <property type="term" value="P:anthranilate metabolic process"/>
    <property type="evidence" value="ECO:0007669"/>
    <property type="project" value="TreeGrafter"/>
</dbReference>
<dbReference type="GO" id="GO:0019805">
    <property type="term" value="P:quinolinate biosynthetic process"/>
    <property type="evidence" value="ECO:0007669"/>
    <property type="project" value="UniProtKB-UniRule"/>
</dbReference>
<proteinExistence type="inferred from homology"/>
<comment type="pathway">
    <text evidence="4 6">Cofactor biosynthesis; NAD(+) biosynthesis; quinolinate from L-kynurenine: step 2/3.</text>
</comment>
<dbReference type="InterPro" id="IPR015422">
    <property type="entry name" value="PyrdxlP-dep_Trfase_small"/>
</dbReference>
<keyword evidence="3 4" id="KW-0663">Pyridoxal phosphate</keyword>
<reference evidence="7 8" key="1">
    <citation type="submission" date="2018-08" db="EMBL/GenBank/DDBJ databases">
        <title>Wenzhouxiangella salilacus sp. nov., a novel bacterium isolated from a saline lake in Xinjiang Province, China.</title>
        <authorList>
            <person name="Han S."/>
        </authorList>
    </citation>
    <scope>NUCLEOTIDE SEQUENCE [LARGE SCALE GENOMIC DNA]</scope>
    <source>
        <strain evidence="7 8">XDB06</strain>
    </source>
</reference>
<dbReference type="GO" id="GO:0097053">
    <property type="term" value="P:L-kynurenine catabolic process"/>
    <property type="evidence" value="ECO:0007669"/>
    <property type="project" value="UniProtKB-UniRule"/>
</dbReference>
<dbReference type="Gene3D" id="3.90.1150.10">
    <property type="entry name" value="Aspartate Aminotransferase, domain 1"/>
    <property type="match status" value="1"/>
</dbReference>
<dbReference type="UniPathway" id="UPA00253">
    <property type="reaction ID" value="UER00329"/>
</dbReference>
<dbReference type="PANTHER" id="PTHR14084">
    <property type="entry name" value="KYNURENINASE"/>
    <property type="match status" value="1"/>
</dbReference>
<organism evidence="7 8">
    <name type="scientific">Wenzhouxiangella sediminis</name>
    <dbReference type="NCBI Taxonomy" id="1792836"/>
    <lineage>
        <taxon>Bacteria</taxon>
        <taxon>Pseudomonadati</taxon>
        <taxon>Pseudomonadota</taxon>
        <taxon>Gammaproteobacteria</taxon>
        <taxon>Chromatiales</taxon>
        <taxon>Wenzhouxiangellaceae</taxon>
        <taxon>Wenzhouxiangella</taxon>
    </lineage>
</organism>
<comment type="function">
    <text evidence="4 6">Catalyzes the cleavage of L-kynurenine (L-Kyn) and L-3-hydroxykynurenine (L-3OHKyn) into anthranilic acid (AA) and 3-hydroxyanthranilic acid (3-OHAA), respectively.</text>
</comment>
<accession>A0A3E1KBQ1</accession>
<dbReference type="UniPathway" id="UPA00334">
    <property type="reaction ID" value="UER00455"/>
</dbReference>
<evidence type="ECO:0000256" key="5">
    <source>
        <dbReference type="NCBIfam" id="TIGR01814"/>
    </source>
</evidence>
<keyword evidence="2 4" id="KW-0378">Hydrolase</keyword>
<dbReference type="OrthoDB" id="9812626at2"/>
<evidence type="ECO:0000256" key="3">
    <source>
        <dbReference type="ARBA" id="ARBA00022898"/>
    </source>
</evidence>
<evidence type="ECO:0000256" key="4">
    <source>
        <dbReference type="HAMAP-Rule" id="MF_01970"/>
    </source>
</evidence>
<feature type="binding site" evidence="4">
    <location>
        <position position="236"/>
    </location>
    <ligand>
        <name>pyridoxal 5'-phosphate</name>
        <dbReference type="ChEBI" id="CHEBI:597326"/>
    </ligand>
</feature>
<dbReference type="SUPFAM" id="SSF53383">
    <property type="entry name" value="PLP-dependent transferases"/>
    <property type="match status" value="1"/>
</dbReference>
<comment type="catalytic activity">
    <reaction evidence="4 6">
        <text>L-kynurenine + H2O = anthranilate + L-alanine + H(+)</text>
        <dbReference type="Rhea" id="RHEA:16813"/>
        <dbReference type="ChEBI" id="CHEBI:15377"/>
        <dbReference type="ChEBI" id="CHEBI:15378"/>
        <dbReference type="ChEBI" id="CHEBI:16567"/>
        <dbReference type="ChEBI" id="CHEBI:57959"/>
        <dbReference type="ChEBI" id="CHEBI:57972"/>
        <dbReference type="EC" id="3.7.1.3"/>
    </reaction>
</comment>
<dbReference type="GO" id="GO:0005737">
    <property type="term" value="C:cytoplasm"/>
    <property type="evidence" value="ECO:0007669"/>
    <property type="project" value="UniProtKB-UniRule"/>
</dbReference>
<feature type="binding site" evidence="4">
    <location>
        <begin position="127"/>
        <end position="130"/>
    </location>
    <ligand>
        <name>pyridoxal 5'-phosphate</name>
        <dbReference type="ChEBI" id="CHEBI:597326"/>
    </ligand>
</feature>
<keyword evidence="1 4" id="KW-0662">Pyridine nucleotide biosynthesis</keyword>
<comment type="caution">
    <text evidence="4">Lacks conserved residue(s) required for the propagation of feature annotation.</text>
</comment>
<dbReference type="PIRSF" id="PIRSF038800">
    <property type="entry name" value="KYNU"/>
    <property type="match status" value="1"/>
</dbReference>
<dbReference type="GO" id="GO:0030170">
    <property type="term" value="F:pyridoxal phosphate binding"/>
    <property type="evidence" value="ECO:0007669"/>
    <property type="project" value="UniProtKB-UniRule"/>
</dbReference>
<feature type="binding site" evidence="4">
    <location>
        <position position="211"/>
    </location>
    <ligand>
        <name>pyridoxal 5'-phosphate</name>
        <dbReference type="ChEBI" id="CHEBI:597326"/>
    </ligand>
</feature>
<dbReference type="AlphaFoldDB" id="A0A3E1KBQ1"/>
<feature type="modified residue" description="N6-(pyridoxal phosphate)lysine" evidence="4">
    <location>
        <position position="237"/>
    </location>
</feature>
<dbReference type="PANTHER" id="PTHR14084:SF0">
    <property type="entry name" value="KYNURENINASE"/>
    <property type="match status" value="1"/>
</dbReference>
<comment type="similarity">
    <text evidence="4 6">Belongs to the kynureninase family.</text>
</comment>
<name>A0A3E1KBQ1_9GAMM</name>
<evidence type="ECO:0000256" key="6">
    <source>
        <dbReference type="PIRNR" id="PIRNR038800"/>
    </source>
</evidence>
<feature type="binding site" evidence="4">
    <location>
        <position position="294"/>
    </location>
    <ligand>
        <name>pyridoxal 5'-phosphate</name>
        <dbReference type="ChEBI" id="CHEBI:597326"/>
    </ligand>
</feature>
<protein>
    <recommendedName>
        <fullName evidence="4 5">Kynureninase</fullName>
        <ecNumber evidence="4 5">3.7.1.3</ecNumber>
    </recommendedName>
    <alternativeName>
        <fullName evidence="4">L-kynurenine hydrolase</fullName>
    </alternativeName>
</protein>
<dbReference type="FunFam" id="3.40.640.10:FF:000031">
    <property type="entry name" value="Kynureninase"/>
    <property type="match status" value="1"/>
</dbReference>
<dbReference type="HAMAP" id="MF_01970">
    <property type="entry name" value="Kynureninase"/>
    <property type="match status" value="1"/>
</dbReference>
<comment type="caution">
    <text evidence="7">The sequence shown here is derived from an EMBL/GenBank/DDBJ whole genome shotgun (WGS) entry which is preliminary data.</text>
</comment>
<gene>
    <name evidence="4 7" type="primary">kynU</name>
    <name evidence="7" type="ORF">DZC52_03295</name>
</gene>
<feature type="binding site" evidence="4">
    <location>
        <position position="266"/>
    </location>
    <ligand>
        <name>pyridoxal 5'-phosphate</name>
        <dbReference type="ChEBI" id="CHEBI:597326"/>
    </ligand>
</feature>
<dbReference type="GO" id="GO:0030429">
    <property type="term" value="F:kynureninase activity"/>
    <property type="evidence" value="ECO:0007669"/>
    <property type="project" value="UniProtKB-UniRule"/>
</dbReference>
<feature type="binding site" evidence="4">
    <location>
        <position position="100"/>
    </location>
    <ligand>
        <name>pyridoxal 5'-phosphate</name>
        <dbReference type="ChEBI" id="CHEBI:597326"/>
    </ligand>
</feature>
<feature type="binding site" evidence="4">
    <location>
        <position position="214"/>
    </location>
    <ligand>
        <name>pyridoxal 5'-phosphate</name>
        <dbReference type="ChEBI" id="CHEBI:597326"/>
    </ligand>
</feature>
<dbReference type="Gene3D" id="3.40.640.10">
    <property type="entry name" value="Type I PLP-dependent aspartate aminotransferase-like (Major domain)"/>
    <property type="match status" value="1"/>
</dbReference>
<dbReference type="NCBIfam" id="TIGR01814">
    <property type="entry name" value="kynureninase"/>
    <property type="match status" value="1"/>
</dbReference>
<sequence>MNDNDPQSGFTPGQFRERFRIPGGMRGAPGVYLCGNSLGAQPRAAVDAVDSELERWATLGVAGHFDGPTAWTEYHELLSTPLARLCGARDIEVVATGTLTANLHQMLISFYRPKGTRRRILVEKGSFPSDRYAVASQVHLHGLDPEHDVVELAPRRDGLLHEEDIEDYLEHYGDQVALVLWPGVQYATGQVFDTARICRAARKAGAAVGLDLAHAVGNVPLNLHEEGPDFAVWCSYKYLNAGPGAIAGLFVHERHARFDGPRLAGWWGQDVHTRFQMRPRFRPEAGAAGWQLSTLPILATAPLLASLQMFEDAGGMPALRHASLALSGYLAHLVHEELGEEIEIITPLEPHRRGCQLSMRLHAGEAAGRRLLERLQAHGVTCDWRGPDIIRAAPAPLYNTREDVERFIELTGRLLAADRG</sequence>
<comment type="pathway">
    <text evidence="4 6">Amino-acid degradation; L-kynurenine degradation; L-alanine and anthranilate from L-kynurenine: step 1/1.</text>
</comment>
<dbReference type="InterPro" id="IPR010111">
    <property type="entry name" value="Kynureninase"/>
</dbReference>
<evidence type="ECO:0000313" key="8">
    <source>
        <dbReference type="Proteomes" id="UP000260351"/>
    </source>
</evidence>
<feature type="binding site" evidence="4">
    <location>
        <position position="99"/>
    </location>
    <ligand>
        <name>pyridoxal 5'-phosphate</name>
        <dbReference type="ChEBI" id="CHEBI:597326"/>
    </ligand>
</feature>
<dbReference type="GO" id="GO:0009435">
    <property type="term" value="P:NAD+ biosynthetic process"/>
    <property type="evidence" value="ECO:0007669"/>
    <property type="project" value="UniProtKB-UniRule"/>
</dbReference>
<dbReference type="InterPro" id="IPR015424">
    <property type="entry name" value="PyrdxlP-dep_Trfase"/>
</dbReference>
<dbReference type="Proteomes" id="UP000260351">
    <property type="component" value="Unassembled WGS sequence"/>
</dbReference>
<evidence type="ECO:0000256" key="1">
    <source>
        <dbReference type="ARBA" id="ARBA00022642"/>
    </source>
</evidence>
<dbReference type="EMBL" id="QUZK01000014">
    <property type="protein sequence ID" value="RFF32031.1"/>
    <property type="molecule type" value="Genomic_DNA"/>
</dbReference>